<evidence type="ECO:0000313" key="3">
    <source>
        <dbReference type="EMBL" id="PLB33341.1"/>
    </source>
</evidence>
<accession>A0A2I2EY93</accession>
<evidence type="ECO:0000259" key="2">
    <source>
        <dbReference type="Pfam" id="PF04419"/>
    </source>
</evidence>
<dbReference type="Pfam" id="PF04419">
    <property type="entry name" value="SERF-like_N"/>
    <property type="match status" value="1"/>
</dbReference>
<dbReference type="AlphaFoldDB" id="A0A2I2EY93"/>
<protein>
    <recommendedName>
        <fullName evidence="2">Small EDRK-rich factor-like N-terminal domain-containing protein</fullName>
    </recommendedName>
</protein>
<organism evidence="3 4">
    <name type="scientific">Aspergillus candidus</name>
    <dbReference type="NCBI Taxonomy" id="41067"/>
    <lineage>
        <taxon>Eukaryota</taxon>
        <taxon>Fungi</taxon>
        <taxon>Dikarya</taxon>
        <taxon>Ascomycota</taxon>
        <taxon>Pezizomycotina</taxon>
        <taxon>Eurotiomycetes</taxon>
        <taxon>Eurotiomycetidae</taxon>
        <taxon>Eurotiales</taxon>
        <taxon>Aspergillaceae</taxon>
        <taxon>Aspergillus</taxon>
        <taxon>Aspergillus subgen. Circumdati</taxon>
    </lineage>
</organism>
<feature type="region of interest" description="Disordered" evidence="1">
    <location>
        <begin position="1"/>
        <end position="60"/>
    </location>
</feature>
<gene>
    <name evidence="3" type="ORF">BDW47DRAFT_114158</name>
</gene>
<feature type="domain" description="Small EDRK-rich factor-like N-terminal" evidence="2">
    <location>
        <begin position="1"/>
        <end position="37"/>
    </location>
</feature>
<reference evidence="3 4" key="1">
    <citation type="submission" date="2017-12" db="EMBL/GenBank/DDBJ databases">
        <authorList>
            <consortium name="DOE Joint Genome Institute"/>
            <person name="Haridas S."/>
            <person name="Kjaerbolling I."/>
            <person name="Vesth T.C."/>
            <person name="Frisvad J.C."/>
            <person name="Nybo J.L."/>
            <person name="Theobald S."/>
            <person name="Kuo A."/>
            <person name="Bowyer P."/>
            <person name="Matsuda Y."/>
            <person name="Mondo S."/>
            <person name="Lyhne E.K."/>
            <person name="Kogle M.E."/>
            <person name="Clum A."/>
            <person name="Lipzen A."/>
            <person name="Salamov A."/>
            <person name="Ngan C.Y."/>
            <person name="Daum C."/>
            <person name="Chiniquy J."/>
            <person name="Barry K."/>
            <person name="LaButti K."/>
            <person name="Simmons B.A."/>
            <person name="Magnuson J.K."/>
            <person name="Mortensen U.H."/>
            <person name="Larsen T.O."/>
            <person name="Grigoriev I.V."/>
            <person name="Baker S.E."/>
            <person name="Andersen M.R."/>
            <person name="Nordberg H.P."/>
            <person name="Cantor M.N."/>
            <person name="Hua S.X."/>
        </authorList>
    </citation>
    <scope>NUCLEOTIDE SEQUENCE [LARGE SCALE GENOMIC DNA]</scope>
    <source>
        <strain evidence="3 4">CBS 102.13</strain>
    </source>
</reference>
<keyword evidence="4" id="KW-1185">Reference proteome</keyword>
<evidence type="ECO:0000313" key="4">
    <source>
        <dbReference type="Proteomes" id="UP000234585"/>
    </source>
</evidence>
<dbReference type="RefSeq" id="XP_024667353.1">
    <property type="nucleotide sequence ID" value="XM_024814591.1"/>
</dbReference>
<dbReference type="EMBL" id="KZ559212">
    <property type="protein sequence ID" value="PLB33341.1"/>
    <property type="molecule type" value="Genomic_DNA"/>
</dbReference>
<proteinExistence type="predicted"/>
<dbReference type="GeneID" id="36521751"/>
<dbReference type="InterPro" id="IPR007513">
    <property type="entry name" value="SERF-like_N"/>
</dbReference>
<name>A0A2I2EY93_ASPCN</name>
<dbReference type="Proteomes" id="UP000234585">
    <property type="component" value="Unassembled WGS sequence"/>
</dbReference>
<sequence length="60" mass="6584">MARGNQRENARKKNEKKNASKKGGTNLDGTSLQKKKEDDAAKMRLKQAAADAKKTDAPNK</sequence>
<evidence type="ECO:0000256" key="1">
    <source>
        <dbReference type="SAM" id="MobiDB-lite"/>
    </source>
</evidence>
<feature type="compositionally biased region" description="Basic and acidic residues" evidence="1">
    <location>
        <begin position="51"/>
        <end position="60"/>
    </location>
</feature>
<feature type="compositionally biased region" description="Basic and acidic residues" evidence="1">
    <location>
        <begin position="1"/>
        <end position="18"/>
    </location>
</feature>